<comment type="caution">
    <text evidence="4">The sequence shown here is derived from an EMBL/GenBank/DDBJ whole genome shotgun (WGS) entry which is preliminary data.</text>
</comment>
<feature type="domain" description="Initiator Rep protein WH1" evidence="3">
    <location>
        <begin position="6"/>
        <end position="155"/>
    </location>
</feature>
<dbReference type="Pfam" id="PF21205">
    <property type="entry name" value="Rep3_C"/>
    <property type="match status" value="1"/>
</dbReference>
<evidence type="ECO:0000259" key="3">
    <source>
        <dbReference type="Pfam" id="PF01051"/>
    </source>
</evidence>
<feature type="compositionally biased region" description="Basic residues" evidence="2">
    <location>
        <begin position="231"/>
        <end position="242"/>
    </location>
</feature>
<evidence type="ECO:0000313" key="4">
    <source>
        <dbReference type="EMBL" id="MFC3292898.1"/>
    </source>
</evidence>
<proteinExistence type="inferred from homology"/>
<protein>
    <submittedName>
        <fullName evidence="4">Replication initiation protein</fullName>
    </submittedName>
</protein>
<dbReference type="InterPro" id="IPR036388">
    <property type="entry name" value="WH-like_DNA-bd_sf"/>
</dbReference>
<gene>
    <name evidence="4" type="ORF">ACFOEI_12570</name>
</gene>
<reference evidence="5" key="1">
    <citation type="journal article" date="2019" name="Int. J. Syst. Evol. Microbiol.">
        <title>The Global Catalogue of Microorganisms (GCM) 10K type strain sequencing project: providing services to taxonomists for standard genome sequencing and annotation.</title>
        <authorList>
            <consortium name="The Broad Institute Genomics Platform"/>
            <consortium name="The Broad Institute Genome Sequencing Center for Infectious Disease"/>
            <person name="Wu L."/>
            <person name="Ma J."/>
        </authorList>
    </citation>
    <scope>NUCLEOTIDE SEQUENCE [LARGE SCALE GENOMIC DNA]</scope>
    <source>
        <strain evidence="5">KCTC 12847</strain>
    </source>
</reference>
<evidence type="ECO:0000256" key="1">
    <source>
        <dbReference type="ARBA" id="ARBA00038283"/>
    </source>
</evidence>
<dbReference type="InterPro" id="IPR000525">
    <property type="entry name" value="Initiator_Rep_WH1"/>
</dbReference>
<dbReference type="Gene3D" id="1.10.10.10">
    <property type="entry name" value="Winged helix-like DNA-binding domain superfamily/Winged helix DNA-binding domain"/>
    <property type="match status" value="2"/>
</dbReference>
<feature type="region of interest" description="Disordered" evidence="2">
    <location>
        <begin position="229"/>
        <end position="255"/>
    </location>
</feature>
<name>A0ABV7M1Z1_9GAMM</name>
<keyword evidence="5" id="KW-1185">Reference proteome</keyword>
<dbReference type="Pfam" id="PF01051">
    <property type="entry name" value="Rep3_N"/>
    <property type="match status" value="1"/>
</dbReference>
<dbReference type="SUPFAM" id="SSF46785">
    <property type="entry name" value="Winged helix' DNA-binding domain"/>
    <property type="match status" value="2"/>
</dbReference>
<dbReference type="Proteomes" id="UP001595640">
    <property type="component" value="Unassembled WGS sequence"/>
</dbReference>
<dbReference type="EMBL" id="JBHRUH010000020">
    <property type="protein sequence ID" value="MFC3292898.1"/>
    <property type="molecule type" value="Genomic_DNA"/>
</dbReference>
<accession>A0ABV7M1Z1</accession>
<organism evidence="4 5">
    <name type="scientific">Modicisalibacter luteus</name>
    <dbReference type="NCBI Taxonomy" id="453962"/>
    <lineage>
        <taxon>Bacteria</taxon>
        <taxon>Pseudomonadati</taxon>
        <taxon>Pseudomonadota</taxon>
        <taxon>Gammaproteobacteria</taxon>
        <taxon>Oceanospirillales</taxon>
        <taxon>Halomonadaceae</taxon>
        <taxon>Modicisalibacter</taxon>
    </lineage>
</organism>
<comment type="similarity">
    <text evidence="1">Belongs to the initiator RepB protein family.</text>
</comment>
<dbReference type="RefSeq" id="WP_019020826.1">
    <property type="nucleotide sequence ID" value="NZ_BMXD01000023.1"/>
</dbReference>
<evidence type="ECO:0000256" key="2">
    <source>
        <dbReference type="SAM" id="MobiDB-lite"/>
    </source>
</evidence>
<evidence type="ECO:0000313" key="5">
    <source>
        <dbReference type="Proteomes" id="UP001595640"/>
    </source>
</evidence>
<dbReference type="InterPro" id="IPR036390">
    <property type="entry name" value="WH_DNA-bd_sf"/>
</dbReference>
<sequence length="294" mass="33556">MSHPQIYKSNALVEASYRLTPAEQRILLACISQVRRDHPITDEVMYSVAATDIAQMTGSTSKAAYDELAKAALRLKRREVWLTERPNGNGAHGETLVTGWVQSIRYRKHEGRVELRFTKDMLPYLTQLTEQFTRYALADVAKMTSAHAIRLYEFLVQWRGTGKREVEIDWLRDTLQLEDKYPVLKDFKRRVIEPAVDQINEHSPLWVKWDQRKTGRRVSHLVFTFGEKASRKPKAVTGKQRKPKDPPPGDSGHAMFGISAEVIQRYAQPGDGWSDAALRALEARRASAVEAEEV</sequence>